<protein>
    <recommendedName>
        <fullName evidence="3">WW domain-containing protein</fullName>
    </recommendedName>
</protein>
<dbReference type="OMA" id="NHDQQTG"/>
<dbReference type="CDD" id="cd00201">
    <property type="entry name" value="WW"/>
    <property type="match status" value="2"/>
</dbReference>
<dbReference type="Gene3D" id="2.20.70.10">
    <property type="match status" value="2"/>
</dbReference>
<keyword evidence="1" id="KW-0175">Coiled coil</keyword>
<dbReference type="SMART" id="SM00456">
    <property type="entry name" value="WW"/>
    <property type="match status" value="2"/>
</dbReference>
<proteinExistence type="predicted"/>
<dbReference type="SUPFAM" id="SSF51045">
    <property type="entry name" value="WW domain"/>
    <property type="match status" value="2"/>
</dbReference>
<evidence type="ECO:0000256" key="1">
    <source>
        <dbReference type="SAM" id="Coils"/>
    </source>
</evidence>
<reference evidence="5" key="1">
    <citation type="journal article" date="2014" name="Science">
        <title>The coffee genome provides insight into the convergent evolution of caffeine biosynthesis.</title>
        <authorList>
            <person name="Denoeud F."/>
            <person name="Carretero-Paulet L."/>
            <person name="Dereeper A."/>
            <person name="Droc G."/>
            <person name="Guyot R."/>
            <person name="Pietrella M."/>
            <person name="Zheng C."/>
            <person name="Alberti A."/>
            <person name="Anthony F."/>
            <person name="Aprea G."/>
            <person name="Aury J.M."/>
            <person name="Bento P."/>
            <person name="Bernard M."/>
            <person name="Bocs S."/>
            <person name="Campa C."/>
            <person name="Cenci A."/>
            <person name="Combes M.C."/>
            <person name="Crouzillat D."/>
            <person name="Da Silva C."/>
            <person name="Daddiego L."/>
            <person name="De Bellis F."/>
            <person name="Dussert S."/>
            <person name="Garsmeur O."/>
            <person name="Gayraud T."/>
            <person name="Guignon V."/>
            <person name="Jahn K."/>
            <person name="Jamilloux V."/>
            <person name="Joet T."/>
            <person name="Labadie K."/>
            <person name="Lan T."/>
            <person name="Leclercq J."/>
            <person name="Lepelley M."/>
            <person name="Leroy T."/>
            <person name="Li L.T."/>
            <person name="Librado P."/>
            <person name="Lopez L."/>
            <person name="Munoz A."/>
            <person name="Noel B."/>
            <person name="Pallavicini A."/>
            <person name="Perrotta G."/>
            <person name="Poncet V."/>
            <person name="Pot D."/>
            <person name="Priyono X."/>
            <person name="Rigoreau M."/>
            <person name="Rouard M."/>
            <person name="Rozas J."/>
            <person name="Tranchant-Dubreuil C."/>
            <person name="VanBuren R."/>
            <person name="Zhang Q."/>
            <person name="Andrade A.C."/>
            <person name="Argout X."/>
            <person name="Bertrand B."/>
            <person name="de Kochko A."/>
            <person name="Graziosi G."/>
            <person name="Henry R.J."/>
            <person name="Jayarama X."/>
            <person name="Ming R."/>
            <person name="Nagai C."/>
            <person name="Rounsley S."/>
            <person name="Sankoff D."/>
            <person name="Giuliano G."/>
            <person name="Albert V.A."/>
            <person name="Wincker P."/>
            <person name="Lashermes P."/>
        </authorList>
    </citation>
    <scope>NUCLEOTIDE SEQUENCE [LARGE SCALE GENOMIC DNA]</scope>
    <source>
        <strain evidence="5">cv. DH200-94</strain>
    </source>
</reference>
<dbReference type="PROSITE" id="PS50020">
    <property type="entry name" value="WW_DOMAIN_2"/>
    <property type="match status" value="2"/>
</dbReference>
<dbReference type="PhylomeDB" id="A0A068UZI8"/>
<feature type="compositionally biased region" description="Pro residues" evidence="2">
    <location>
        <begin position="591"/>
        <end position="607"/>
    </location>
</feature>
<dbReference type="Pfam" id="PF00397">
    <property type="entry name" value="WW"/>
    <property type="match status" value="2"/>
</dbReference>
<dbReference type="Proteomes" id="UP000295252">
    <property type="component" value="Chromosome VII"/>
</dbReference>
<organism evidence="4 5">
    <name type="scientific">Coffea canephora</name>
    <name type="common">Robusta coffee</name>
    <dbReference type="NCBI Taxonomy" id="49390"/>
    <lineage>
        <taxon>Eukaryota</taxon>
        <taxon>Viridiplantae</taxon>
        <taxon>Streptophyta</taxon>
        <taxon>Embryophyta</taxon>
        <taxon>Tracheophyta</taxon>
        <taxon>Spermatophyta</taxon>
        <taxon>Magnoliopsida</taxon>
        <taxon>eudicotyledons</taxon>
        <taxon>Gunneridae</taxon>
        <taxon>Pentapetalae</taxon>
        <taxon>asterids</taxon>
        <taxon>lamiids</taxon>
        <taxon>Gentianales</taxon>
        <taxon>Rubiaceae</taxon>
        <taxon>Ixoroideae</taxon>
        <taxon>Gardenieae complex</taxon>
        <taxon>Bertiereae - Coffeeae clade</taxon>
        <taxon>Coffeeae</taxon>
        <taxon>Coffea</taxon>
    </lineage>
</organism>
<dbReference type="FunCoup" id="A0A068UZI8">
    <property type="interactions" value="610"/>
</dbReference>
<dbReference type="InParanoid" id="A0A068UZI8"/>
<gene>
    <name evidence="4" type="ORF">GSCOC_T00038709001</name>
</gene>
<evidence type="ECO:0000313" key="5">
    <source>
        <dbReference type="Proteomes" id="UP000295252"/>
    </source>
</evidence>
<accession>A0A068UZI8</accession>
<feature type="coiled-coil region" evidence="1">
    <location>
        <begin position="821"/>
        <end position="855"/>
    </location>
</feature>
<sequence length="957" mass="103581">MGRRKERRLAALSAAGRRLKLDLIAEPSGDLGGSSVQKEVGGDDNTKNHAGLPNSPSSSGGFRQFSSKGLIFVQDMLFVPQKNLFSDCKQAENPLVLLGQYSDDELDDGSSGEQNKAEDSCARGVDDQEKLAAGRASEDFGVKEGNGSAGDKLGQLAVENGPVLMDSLENLEGVIAGIHAAGTDVLHDAHGLTEQVTAATTSDTQVVGDVSSGWKVVLHEESNQYYYWNIATGETSWEVPGVLAQATEPKGNASEQKEKDVSEVKNHNLKTIEGNIDVPITNTLDEGYVRDTLDDKKQDHGGDALDDLRTLHGTNVSPGQSDNVLPTDGNATSIQLLKPGGRYETGTDFPSLLMKQSENLLGQLNTVKGLKGYFKGIDHITKCILEVEMRLSDMKSLACHGSLLLPFWEHSERRLLELEAVIYNIVQELKSERVHEVDTTSILPESIGEDIKANSSEEKAVDVASDDFGASESAGITEFQKNNQELDNGGATGSENVPSDPSLIERLVNAGGKVEARNAVHQELTPKALLHTGEEVDMDVDMEVEDVDPSNNLIVSVLSEQHNDQTLPANLQSSVPLELCSIPPPPDEDWIPPPPPDNEPFPPPPPDEPPEISSPQPSDLVSTQSFPYAEPYNIYPSSHFQYYAQGNTNIPASNMYAPTDGCQPTVSQPPLYFEALSDTYAPATLAVNPIEPGLYYGLQDGITQPVSLESSVFHGDSVQNSISDPTGSLEVQAAVGSASLLKGDIDVPAISVDAKKASLEPSSSEVTLASATISELEGVSEPLVPATTSSITASTTAPKAQSKVQRSKKRTVAVVSSLRSNKKVSSLVDKWKAAKEELQEDEKEPENAYEILEKKRQRQIEEWHAQQIASGEAKDNANFQPLGGDWRERVKRKRARLAKESVQTPKDDVFEGNQQPDLGELSKGLPRGWQAYWDVSSKQVYYGNTLTTETTWVRPTT</sequence>
<feature type="domain" description="WW" evidence="3">
    <location>
        <begin position="923"/>
        <end position="957"/>
    </location>
</feature>
<feature type="domain" description="WW" evidence="3">
    <location>
        <begin position="208"/>
        <end position="242"/>
    </location>
</feature>
<feature type="compositionally biased region" description="Basic and acidic residues" evidence="2">
    <location>
        <begin position="115"/>
        <end position="126"/>
    </location>
</feature>
<dbReference type="Gramene" id="CDP13682">
    <property type="protein sequence ID" value="CDP13682"/>
    <property type="gene ID" value="GSCOC_T00038709001"/>
</dbReference>
<dbReference type="PANTHER" id="PTHR47852:SF2">
    <property type="entry name" value="WW DOMAIN-CONTAINING PROTEIN"/>
    <property type="match status" value="1"/>
</dbReference>
<evidence type="ECO:0000259" key="3">
    <source>
        <dbReference type="PROSITE" id="PS50020"/>
    </source>
</evidence>
<evidence type="ECO:0000313" key="4">
    <source>
        <dbReference type="EMBL" id="CDP13682.1"/>
    </source>
</evidence>
<feature type="region of interest" description="Disordered" evidence="2">
    <location>
        <begin position="102"/>
        <end position="126"/>
    </location>
</feature>
<dbReference type="InterPro" id="IPR001202">
    <property type="entry name" value="WW_dom"/>
</dbReference>
<dbReference type="PROSITE" id="PS01159">
    <property type="entry name" value="WW_DOMAIN_1"/>
    <property type="match status" value="2"/>
</dbReference>
<dbReference type="OrthoDB" id="2367685at2759"/>
<dbReference type="AlphaFoldDB" id="A0A068UZI8"/>
<dbReference type="InterPro" id="IPR036020">
    <property type="entry name" value="WW_dom_sf"/>
</dbReference>
<keyword evidence="5" id="KW-1185">Reference proteome</keyword>
<name>A0A068UZI8_COFCA</name>
<feature type="region of interest" description="Disordered" evidence="2">
    <location>
        <begin position="570"/>
        <end position="624"/>
    </location>
</feature>
<dbReference type="PANTHER" id="PTHR47852">
    <property type="entry name" value="OS06G0298400 PROTEIN"/>
    <property type="match status" value="1"/>
</dbReference>
<dbReference type="EMBL" id="HG739160">
    <property type="protein sequence ID" value="CDP13682.1"/>
    <property type="molecule type" value="Genomic_DNA"/>
</dbReference>
<feature type="region of interest" description="Disordered" evidence="2">
    <location>
        <begin position="896"/>
        <end position="923"/>
    </location>
</feature>
<dbReference type="STRING" id="49390.A0A068UZI8"/>
<feature type="region of interest" description="Disordered" evidence="2">
    <location>
        <begin position="26"/>
        <end position="61"/>
    </location>
</feature>
<evidence type="ECO:0000256" key="2">
    <source>
        <dbReference type="SAM" id="MobiDB-lite"/>
    </source>
</evidence>